<evidence type="ECO:0000313" key="9">
    <source>
        <dbReference type="Proteomes" id="UP000275772"/>
    </source>
</evidence>
<dbReference type="CDD" id="cd05402">
    <property type="entry name" value="NT_PAP_TUTase"/>
    <property type="match status" value="1"/>
</dbReference>
<organism evidence="8 9">
    <name type="scientific">Blumeria hordei</name>
    <name type="common">Barley powdery mildew</name>
    <name type="synonym">Blumeria graminis f. sp. hordei</name>
    <dbReference type="NCBI Taxonomy" id="2867405"/>
    <lineage>
        <taxon>Eukaryota</taxon>
        <taxon>Fungi</taxon>
        <taxon>Dikarya</taxon>
        <taxon>Ascomycota</taxon>
        <taxon>Pezizomycotina</taxon>
        <taxon>Leotiomycetes</taxon>
        <taxon>Erysiphales</taxon>
        <taxon>Erysiphaceae</taxon>
        <taxon>Blumeria</taxon>
    </lineage>
</organism>
<feature type="compositionally biased region" description="Basic and acidic residues" evidence="5">
    <location>
        <begin position="415"/>
        <end position="425"/>
    </location>
</feature>
<dbReference type="Pfam" id="PF22600">
    <property type="entry name" value="MTPAP-like_central"/>
    <property type="match status" value="1"/>
</dbReference>
<dbReference type="EC" id="2.7.7.19" evidence="2"/>
<gene>
    <name evidence="8" type="ORF">BLGHR1_11080</name>
</gene>
<feature type="compositionally biased region" description="Basic and acidic residues" evidence="5">
    <location>
        <begin position="372"/>
        <end position="381"/>
    </location>
</feature>
<evidence type="ECO:0000259" key="6">
    <source>
        <dbReference type="Pfam" id="PF03828"/>
    </source>
</evidence>
<evidence type="ECO:0000256" key="2">
    <source>
        <dbReference type="ARBA" id="ARBA00012388"/>
    </source>
</evidence>
<feature type="compositionally biased region" description="Basic residues" evidence="5">
    <location>
        <begin position="1"/>
        <end position="10"/>
    </location>
</feature>
<feature type="domain" description="PAP-associated" evidence="6">
    <location>
        <begin position="698"/>
        <end position="755"/>
    </location>
</feature>
<sequence>MVRTKNKKRTVNPNNGAVMSRQPPLPRGPPPSGPRRVSGRGAAAGDSYRPRAGVDLVSRSGQRQQEYPYQGSSDNTYRPNYDRRSLSPRANPYHSPHEDFRRDQLYRFGSGNNFSSREDNFNFRYDAPPGTQFRNSDSQFNAETRNYPQGPARQSNNSKSSSRGGYAYAGRASRIASDREFLRANRAPTPELLSGMDVDSGNAVKYLPLEDLSDSDEAEMEVSGNEVAGPERKKLRTSDKVDDNVPLWSQRDNFVESNDDEPHGICNIDITSQENNRDEMNIKSQLQDKKEGDSVPRWSNPDPYTALPPPDESQRKKKDVVKLIRKARITSDNSNKPEAPTDDFISFDCGDEENIIPPIASPEIPLGPRNSKPYDERHEINQKSNRNPLPNANSITNPDLKSRQNESQNNLSLPEKPKLAEIVEKKKPRIDLTPNTDLGTRKRNANDEIKQPPIIHQKGIQPAPDGRILSSWLSKDSVPNCPWIQDHSLTTNMGLWLHKEIVDFYHYVKPKFFEKTVRGNLIDDLRRRVKNFDRTADIIPFGSFPAGLYLPTADLDLVMVSDRFMQGGPPKFGSSPMQVRKFAYFLEQERVVLKGSQECVVKAKVPLVKYVDNITGLKVDISFENTTGLVANKTFQCWRETFPAMPILVTVIKQFLAMRGLNEPVNGGIGGFSVACLVVSLLQQMPQVQSRSMIPEHHLGEILMEFFDLYGNRFNTMTTAISVNPAGYFNKSELNITYNKPMDKFSIIDPNNPANDIAGGSRNSVTIKRAFQHAYSDLQRRMGELQYLDPSKRRLKSVLSCIIGGNYNSFKLQREHLAHVHEKKIGSTKNSG</sequence>
<dbReference type="GO" id="GO:0043634">
    <property type="term" value="P:polyadenylation-dependent ncRNA catabolic process"/>
    <property type="evidence" value="ECO:0007669"/>
    <property type="project" value="TreeGrafter"/>
</dbReference>
<dbReference type="Pfam" id="PF03828">
    <property type="entry name" value="PAP_assoc"/>
    <property type="match status" value="1"/>
</dbReference>
<dbReference type="GO" id="GO:0031123">
    <property type="term" value="P:RNA 3'-end processing"/>
    <property type="evidence" value="ECO:0007669"/>
    <property type="project" value="TreeGrafter"/>
</dbReference>
<dbReference type="GO" id="GO:0031499">
    <property type="term" value="C:TRAMP complex"/>
    <property type="evidence" value="ECO:0007669"/>
    <property type="project" value="TreeGrafter"/>
</dbReference>
<dbReference type="GO" id="GO:1990817">
    <property type="term" value="F:poly(A) RNA polymerase activity"/>
    <property type="evidence" value="ECO:0007669"/>
    <property type="project" value="UniProtKB-EC"/>
</dbReference>
<feature type="region of interest" description="Disordered" evidence="5">
    <location>
        <begin position="215"/>
        <end position="240"/>
    </location>
</feature>
<dbReference type="PANTHER" id="PTHR23092">
    <property type="entry name" value="POLY(A) RNA POLYMERASE"/>
    <property type="match status" value="1"/>
</dbReference>
<dbReference type="GO" id="GO:0010605">
    <property type="term" value="P:negative regulation of macromolecule metabolic process"/>
    <property type="evidence" value="ECO:0007669"/>
    <property type="project" value="UniProtKB-ARBA"/>
</dbReference>
<evidence type="ECO:0000313" key="8">
    <source>
        <dbReference type="EMBL" id="SZF00346.1"/>
    </source>
</evidence>
<feature type="compositionally biased region" description="Low complexity" evidence="5">
    <location>
        <begin position="34"/>
        <end position="45"/>
    </location>
</feature>
<feature type="compositionally biased region" description="Basic and acidic residues" evidence="5">
    <location>
        <begin position="275"/>
        <end position="294"/>
    </location>
</feature>
<protein>
    <recommendedName>
        <fullName evidence="2">polynucleotide adenylyltransferase</fullName>
        <ecNumber evidence="2">2.7.7.19</ecNumber>
    </recommendedName>
</protein>
<feature type="compositionally biased region" description="Pro residues" evidence="5">
    <location>
        <begin position="23"/>
        <end position="33"/>
    </location>
</feature>
<feature type="compositionally biased region" description="Basic and acidic residues" evidence="5">
    <location>
        <begin position="95"/>
        <end position="105"/>
    </location>
</feature>
<reference evidence="8 9" key="1">
    <citation type="submission" date="2017-11" db="EMBL/GenBank/DDBJ databases">
        <authorList>
            <person name="Kracher B."/>
        </authorList>
    </citation>
    <scope>NUCLEOTIDE SEQUENCE [LARGE SCALE GENOMIC DNA]</scope>
    <source>
        <strain evidence="8 9">RACE1</strain>
    </source>
</reference>
<accession>A0A383UKH8</accession>
<feature type="compositionally biased region" description="Polar residues" evidence="5">
    <location>
        <begin position="59"/>
        <end position="78"/>
    </location>
</feature>
<dbReference type="GO" id="GO:0046872">
    <property type="term" value="F:metal ion binding"/>
    <property type="evidence" value="ECO:0007669"/>
    <property type="project" value="UniProtKB-KW"/>
</dbReference>
<keyword evidence="3" id="KW-0479">Metal-binding</keyword>
<feature type="compositionally biased region" description="Polar residues" evidence="5">
    <location>
        <begin position="382"/>
        <end position="412"/>
    </location>
</feature>
<feature type="compositionally biased region" description="Basic and acidic residues" evidence="5">
    <location>
        <begin position="229"/>
        <end position="240"/>
    </location>
</feature>
<dbReference type="SUPFAM" id="SSF81631">
    <property type="entry name" value="PAP/OAS1 substrate-binding domain"/>
    <property type="match status" value="1"/>
</dbReference>
<dbReference type="InterPro" id="IPR043519">
    <property type="entry name" value="NT_sf"/>
</dbReference>
<dbReference type="AlphaFoldDB" id="A0A383UKH8"/>
<feature type="region of interest" description="Disordered" evidence="5">
    <location>
        <begin position="254"/>
        <end position="443"/>
    </location>
</feature>
<dbReference type="GO" id="GO:0005730">
    <property type="term" value="C:nucleolus"/>
    <property type="evidence" value="ECO:0007669"/>
    <property type="project" value="TreeGrafter"/>
</dbReference>
<feature type="compositionally biased region" description="Polar residues" evidence="5">
    <location>
        <begin position="132"/>
        <end position="163"/>
    </location>
</feature>
<dbReference type="VEuPathDB" id="FungiDB:BLGHR1_11080"/>
<evidence type="ECO:0000256" key="4">
    <source>
        <dbReference type="ARBA" id="ARBA00022842"/>
    </source>
</evidence>
<feature type="compositionally biased region" description="Basic residues" evidence="5">
    <location>
        <begin position="315"/>
        <end position="328"/>
    </location>
</feature>
<dbReference type="Gene3D" id="3.30.460.10">
    <property type="entry name" value="Beta Polymerase, domain 2"/>
    <property type="match status" value="1"/>
</dbReference>
<dbReference type="SUPFAM" id="SSF81301">
    <property type="entry name" value="Nucleotidyltransferase"/>
    <property type="match status" value="1"/>
</dbReference>
<proteinExistence type="inferred from homology"/>
<feature type="region of interest" description="Disordered" evidence="5">
    <location>
        <begin position="1"/>
        <end position="165"/>
    </location>
</feature>
<evidence type="ECO:0000256" key="1">
    <source>
        <dbReference type="ARBA" id="ARBA00008593"/>
    </source>
</evidence>
<dbReference type="InterPro" id="IPR002058">
    <property type="entry name" value="PAP_assoc"/>
</dbReference>
<evidence type="ECO:0000259" key="7">
    <source>
        <dbReference type="Pfam" id="PF22600"/>
    </source>
</evidence>
<dbReference type="EMBL" id="UNSH01000009">
    <property type="protein sequence ID" value="SZF00346.1"/>
    <property type="molecule type" value="Genomic_DNA"/>
</dbReference>
<comment type="similarity">
    <text evidence="1">Belongs to the DNA polymerase type-B-like family.</text>
</comment>
<dbReference type="Proteomes" id="UP000275772">
    <property type="component" value="Unassembled WGS sequence"/>
</dbReference>
<dbReference type="GO" id="GO:0003729">
    <property type="term" value="F:mRNA binding"/>
    <property type="evidence" value="ECO:0007669"/>
    <property type="project" value="TreeGrafter"/>
</dbReference>
<name>A0A383UKH8_BLUHO</name>
<feature type="domain" description="Poly(A) RNA polymerase mitochondrial-like central palm" evidence="7">
    <location>
        <begin position="497"/>
        <end position="639"/>
    </location>
</feature>
<dbReference type="PANTHER" id="PTHR23092:SF15">
    <property type="entry name" value="INACTIVE NON-CANONICAL POLY(A) RNA POLYMERASE PROTEIN TRF4-2-RELATED"/>
    <property type="match status" value="1"/>
</dbReference>
<dbReference type="Gene3D" id="1.10.1410.10">
    <property type="match status" value="1"/>
</dbReference>
<evidence type="ECO:0000256" key="3">
    <source>
        <dbReference type="ARBA" id="ARBA00022723"/>
    </source>
</evidence>
<dbReference type="InterPro" id="IPR045862">
    <property type="entry name" value="Trf4-like"/>
</dbReference>
<dbReference type="InterPro" id="IPR054708">
    <property type="entry name" value="MTPAP-like_central"/>
</dbReference>
<keyword evidence="4" id="KW-0460">Magnesium</keyword>
<evidence type="ECO:0000256" key="5">
    <source>
        <dbReference type="SAM" id="MobiDB-lite"/>
    </source>
</evidence>